<dbReference type="InterPro" id="IPR036237">
    <property type="entry name" value="Xyl_isomerase-like_sf"/>
</dbReference>
<dbReference type="EMBL" id="CP134050">
    <property type="protein sequence ID" value="WNC17015.1"/>
    <property type="molecule type" value="Genomic_DNA"/>
</dbReference>
<sequence length="304" mass="34123">MRIGLSLQSPFFTGKPGAFDSKEWTEHLKKVEHDLDFFQGAGISSIEIRNLLRGADERMYRDVIQLIWERGLQLTVHGHVGGVFSGTSFMEIYPSMRYILRHFHRYQKGITMTLHAFEASEGSRGELHRRTVDLLGEWASMVQAEGLPVQFALEINRRKPKKVDPGDSLDGVFGMVEEAGSPAVGICWDMGHSYSNLLADSGRRETDPPDIPLLDLPPEPFLKQIIHTHIHGLGTGGTHLPLTEKRSLPLEAYVSALRQTGYQGVYNMEFTFSKFDSDRSLHEHLHASIQRMKAALAPAPRPPA</sequence>
<accession>A0ABY9TA94</accession>
<dbReference type="GO" id="GO:0016853">
    <property type="term" value="F:isomerase activity"/>
    <property type="evidence" value="ECO:0007669"/>
    <property type="project" value="UniProtKB-KW"/>
</dbReference>
<dbReference type="Proteomes" id="UP001256827">
    <property type="component" value="Chromosome"/>
</dbReference>
<evidence type="ECO:0000313" key="3">
    <source>
        <dbReference type="Proteomes" id="UP001256827"/>
    </source>
</evidence>
<proteinExistence type="predicted"/>
<reference evidence="2 3" key="1">
    <citation type="submission" date="2023-09" db="EMBL/GenBank/DDBJ databases">
        <title>Complete Genome and Methylome dissection of Bacillus brevis NEB573 original source of BbsI restriction endonuclease.</title>
        <authorList>
            <person name="Fomenkov A."/>
            <person name="Roberts R.D."/>
        </authorList>
    </citation>
    <scope>NUCLEOTIDE SEQUENCE [LARGE SCALE GENOMIC DNA]</scope>
    <source>
        <strain evidence="2 3">NEB573</strain>
    </source>
</reference>
<organism evidence="2 3">
    <name type="scientific">Brevibacillus brevis</name>
    <name type="common">Bacillus brevis</name>
    <dbReference type="NCBI Taxonomy" id="1393"/>
    <lineage>
        <taxon>Bacteria</taxon>
        <taxon>Bacillati</taxon>
        <taxon>Bacillota</taxon>
        <taxon>Bacilli</taxon>
        <taxon>Bacillales</taxon>
        <taxon>Paenibacillaceae</taxon>
        <taxon>Brevibacillus</taxon>
    </lineage>
</organism>
<dbReference type="InterPro" id="IPR013022">
    <property type="entry name" value="Xyl_isomerase-like_TIM-brl"/>
</dbReference>
<dbReference type="Gene3D" id="3.20.20.150">
    <property type="entry name" value="Divalent-metal-dependent TIM barrel enzymes"/>
    <property type="match status" value="1"/>
</dbReference>
<keyword evidence="3" id="KW-1185">Reference proteome</keyword>
<keyword evidence="2" id="KW-0413">Isomerase</keyword>
<dbReference type="RefSeq" id="WP_310772309.1">
    <property type="nucleotide sequence ID" value="NZ_CP134050.1"/>
</dbReference>
<protein>
    <submittedName>
        <fullName evidence="2">Sugar phosphate isomerase/epimerase</fullName>
    </submittedName>
</protein>
<name>A0ABY9TA94_BREBE</name>
<gene>
    <name evidence="2" type="ORF">RGB73_12110</name>
</gene>
<dbReference type="SUPFAM" id="SSF51658">
    <property type="entry name" value="Xylose isomerase-like"/>
    <property type="match status" value="1"/>
</dbReference>
<feature type="domain" description="Xylose isomerase-like TIM barrel" evidence="1">
    <location>
        <begin position="41"/>
        <end position="271"/>
    </location>
</feature>
<evidence type="ECO:0000259" key="1">
    <source>
        <dbReference type="Pfam" id="PF01261"/>
    </source>
</evidence>
<evidence type="ECO:0000313" key="2">
    <source>
        <dbReference type="EMBL" id="WNC17015.1"/>
    </source>
</evidence>
<dbReference type="Pfam" id="PF01261">
    <property type="entry name" value="AP_endonuc_2"/>
    <property type="match status" value="1"/>
</dbReference>